<name>A0ABY1QIP2_9BURK</name>
<reference evidence="2 3" key="1">
    <citation type="submission" date="2017-05" db="EMBL/GenBank/DDBJ databases">
        <authorList>
            <person name="Varghese N."/>
            <person name="Submissions S."/>
        </authorList>
    </citation>
    <scope>NUCLEOTIDE SEQUENCE [LARGE SCALE GENOMIC DNA]</scope>
    <source>
        <strain evidence="2 3">DSM 26001</strain>
    </source>
</reference>
<comment type="caution">
    <text evidence="2">The sequence shown here is derived from an EMBL/GenBank/DDBJ whole genome shotgun (WGS) entry which is preliminary data.</text>
</comment>
<evidence type="ECO:0000313" key="3">
    <source>
        <dbReference type="Proteomes" id="UP001158049"/>
    </source>
</evidence>
<dbReference type="Proteomes" id="UP001158049">
    <property type="component" value="Unassembled WGS sequence"/>
</dbReference>
<feature type="compositionally biased region" description="Polar residues" evidence="1">
    <location>
        <begin position="68"/>
        <end position="97"/>
    </location>
</feature>
<protein>
    <submittedName>
        <fullName evidence="2">Uncharacterized protein</fullName>
    </submittedName>
</protein>
<dbReference type="EMBL" id="FXUL01000018">
    <property type="protein sequence ID" value="SMP72425.1"/>
    <property type="molecule type" value="Genomic_DNA"/>
</dbReference>
<feature type="region of interest" description="Disordered" evidence="1">
    <location>
        <begin position="66"/>
        <end position="98"/>
    </location>
</feature>
<evidence type="ECO:0000313" key="2">
    <source>
        <dbReference type="EMBL" id="SMP72425.1"/>
    </source>
</evidence>
<organism evidence="2 3">
    <name type="scientific">Noviherbaspirillum suwonense</name>
    <dbReference type="NCBI Taxonomy" id="1224511"/>
    <lineage>
        <taxon>Bacteria</taxon>
        <taxon>Pseudomonadati</taxon>
        <taxon>Pseudomonadota</taxon>
        <taxon>Betaproteobacteria</taxon>
        <taxon>Burkholderiales</taxon>
        <taxon>Oxalobacteraceae</taxon>
        <taxon>Noviherbaspirillum</taxon>
    </lineage>
</organism>
<accession>A0ABY1QIP2</accession>
<dbReference type="RefSeq" id="WP_283444078.1">
    <property type="nucleotide sequence ID" value="NZ_FXUL01000018.1"/>
</dbReference>
<gene>
    <name evidence="2" type="ORF">SAMN06295970_11824</name>
</gene>
<sequence length="106" mass="11061">MGWIFVLIVGFFGYQYVANSPTVTAGLQTMKSVASGLESVTSITKQIAGTGMAEAGNAAQMLPPDVRSQMQSASQQVTSTLPTRSGSLSGCGQSDSLGNIKYCFNQ</sequence>
<proteinExistence type="predicted"/>
<keyword evidence="3" id="KW-1185">Reference proteome</keyword>
<evidence type="ECO:0000256" key="1">
    <source>
        <dbReference type="SAM" id="MobiDB-lite"/>
    </source>
</evidence>